<dbReference type="GO" id="GO:0047621">
    <property type="term" value="F:acylpyruvate hydrolase activity"/>
    <property type="evidence" value="ECO:0007669"/>
    <property type="project" value="UniProtKB-EC"/>
</dbReference>
<keyword evidence="2" id="KW-0479">Metal-binding</keyword>
<dbReference type="InterPro" id="IPR036663">
    <property type="entry name" value="Fumarylacetoacetase_C_sf"/>
</dbReference>
<dbReference type="GO" id="GO:0019752">
    <property type="term" value="P:carboxylic acid metabolic process"/>
    <property type="evidence" value="ECO:0007669"/>
    <property type="project" value="UniProtKB-ARBA"/>
</dbReference>
<dbReference type="GO" id="GO:0016853">
    <property type="term" value="F:isomerase activity"/>
    <property type="evidence" value="ECO:0007669"/>
    <property type="project" value="UniProtKB-ARBA"/>
</dbReference>
<evidence type="ECO:0000256" key="2">
    <source>
        <dbReference type="ARBA" id="ARBA00022723"/>
    </source>
</evidence>
<keyword evidence="5" id="KW-1185">Reference proteome</keyword>
<protein>
    <submittedName>
        <fullName evidence="4">Acylpyruvate hydrolase</fullName>
        <ecNumber evidence="4">3.7.1.5</ecNumber>
    </submittedName>
</protein>
<dbReference type="SUPFAM" id="SSF56529">
    <property type="entry name" value="FAH"/>
    <property type="match status" value="1"/>
</dbReference>
<dbReference type="PANTHER" id="PTHR42796">
    <property type="entry name" value="FUMARYLACETOACETATE HYDROLASE DOMAIN-CONTAINING PROTEIN 2A-RELATED"/>
    <property type="match status" value="1"/>
</dbReference>
<dbReference type="GO" id="GO:0046872">
    <property type="term" value="F:metal ion binding"/>
    <property type="evidence" value="ECO:0007669"/>
    <property type="project" value="UniProtKB-KW"/>
</dbReference>
<name>A0A841Q5U5_9BACI</name>
<dbReference type="InterPro" id="IPR051121">
    <property type="entry name" value="FAH"/>
</dbReference>
<evidence type="ECO:0000256" key="1">
    <source>
        <dbReference type="ARBA" id="ARBA00010211"/>
    </source>
</evidence>
<feature type="domain" description="Fumarylacetoacetase-like C-terminal" evidence="3">
    <location>
        <begin position="103"/>
        <end position="308"/>
    </location>
</feature>
<dbReference type="Gene3D" id="3.90.850.10">
    <property type="entry name" value="Fumarylacetoacetase-like, C-terminal domain"/>
    <property type="match status" value="1"/>
</dbReference>
<accession>A0A841Q5U5</accession>
<dbReference type="InterPro" id="IPR011234">
    <property type="entry name" value="Fumarylacetoacetase-like_C"/>
</dbReference>
<comment type="similarity">
    <text evidence="1">Belongs to the FAH family.</text>
</comment>
<keyword evidence="4" id="KW-0378">Hydrolase</keyword>
<evidence type="ECO:0000313" key="4">
    <source>
        <dbReference type="EMBL" id="MBB6453780.1"/>
    </source>
</evidence>
<reference evidence="4 5" key="1">
    <citation type="submission" date="2020-08" db="EMBL/GenBank/DDBJ databases">
        <title>Genomic Encyclopedia of Type Strains, Phase IV (KMG-IV): sequencing the most valuable type-strain genomes for metagenomic binning, comparative biology and taxonomic classification.</title>
        <authorList>
            <person name="Goeker M."/>
        </authorList>
    </citation>
    <scope>NUCLEOTIDE SEQUENCE [LARGE SCALE GENOMIC DNA]</scope>
    <source>
        <strain evidence="4 5">DSM 19612</strain>
    </source>
</reference>
<gene>
    <name evidence="4" type="ORF">HNQ94_002231</name>
</gene>
<evidence type="ECO:0000259" key="3">
    <source>
        <dbReference type="Pfam" id="PF01557"/>
    </source>
</evidence>
<dbReference type="Pfam" id="PF01557">
    <property type="entry name" value="FAA_hydrolase"/>
    <property type="match status" value="1"/>
</dbReference>
<dbReference type="PANTHER" id="PTHR42796:SF4">
    <property type="entry name" value="FUMARYLACETOACETATE HYDROLASE DOMAIN-CONTAINING PROTEIN 2A"/>
    <property type="match status" value="1"/>
</dbReference>
<sequence length="315" mass="35455">MKLLVYRLKKALGDYRVGAFVEERVIDLNEAYRQLLLHQGEIDLVRNINSLLPTNISDYYSLGEVAFERSKEAIDFTMRNGLTKGVYDKEEVELAPPIPKGSKIICVGKNYKDHVMEMKSDIPDFPVLFNKFSNAIIGAEDSIQKSVYTEKLDYEGELTIVIGKEASHVRKEEALHYILGYTIGNDISARDLQKRTPQWLQGKSLDHSSPIGPWVVTGDEIQNPANLSIKTFVNGELRQNSNTEHLIFNIPFLIEFVSRLITLEPGDVILTGTPDGVGFGMEPPQYLQAGDTVKVEIEKIGTLENKVVDEKKSIR</sequence>
<organism evidence="4 5">
    <name type="scientific">Salirhabdus euzebyi</name>
    <dbReference type="NCBI Taxonomy" id="394506"/>
    <lineage>
        <taxon>Bacteria</taxon>
        <taxon>Bacillati</taxon>
        <taxon>Bacillota</taxon>
        <taxon>Bacilli</taxon>
        <taxon>Bacillales</taxon>
        <taxon>Bacillaceae</taxon>
        <taxon>Salirhabdus</taxon>
    </lineage>
</organism>
<dbReference type="AlphaFoldDB" id="A0A841Q5U5"/>
<comment type="caution">
    <text evidence="4">The sequence shown here is derived from an EMBL/GenBank/DDBJ whole genome shotgun (WGS) entry which is preliminary data.</text>
</comment>
<keyword evidence="4" id="KW-0670">Pyruvate</keyword>
<proteinExistence type="inferred from homology"/>
<dbReference type="RefSeq" id="WP_174496671.1">
    <property type="nucleotide sequence ID" value="NZ_CADDWK010000008.1"/>
</dbReference>
<dbReference type="EMBL" id="JACHGH010000006">
    <property type="protein sequence ID" value="MBB6453780.1"/>
    <property type="molecule type" value="Genomic_DNA"/>
</dbReference>
<dbReference type="EC" id="3.7.1.5" evidence="4"/>
<dbReference type="FunFam" id="3.90.850.10:FF:000002">
    <property type="entry name" value="2-hydroxyhepta-2,4-diene-1,7-dioate isomerase"/>
    <property type="match status" value="1"/>
</dbReference>
<dbReference type="Proteomes" id="UP000581688">
    <property type="component" value="Unassembled WGS sequence"/>
</dbReference>
<evidence type="ECO:0000313" key="5">
    <source>
        <dbReference type="Proteomes" id="UP000581688"/>
    </source>
</evidence>